<organism evidence="1">
    <name type="scientific">Anguilla anguilla</name>
    <name type="common">European freshwater eel</name>
    <name type="synonym">Muraena anguilla</name>
    <dbReference type="NCBI Taxonomy" id="7936"/>
    <lineage>
        <taxon>Eukaryota</taxon>
        <taxon>Metazoa</taxon>
        <taxon>Chordata</taxon>
        <taxon>Craniata</taxon>
        <taxon>Vertebrata</taxon>
        <taxon>Euteleostomi</taxon>
        <taxon>Actinopterygii</taxon>
        <taxon>Neopterygii</taxon>
        <taxon>Teleostei</taxon>
        <taxon>Anguilliformes</taxon>
        <taxon>Anguillidae</taxon>
        <taxon>Anguilla</taxon>
    </lineage>
</organism>
<reference evidence="1" key="1">
    <citation type="submission" date="2014-11" db="EMBL/GenBank/DDBJ databases">
        <authorList>
            <person name="Amaro Gonzalez C."/>
        </authorList>
    </citation>
    <scope>NUCLEOTIDE SEQUENCE</scope>
</reference>
<proteinExistence type="predicted"/>
<sequence>MNNSLRFIVREVHTTWCMKRSINQNHLQTTVINNRVMRELSS</sequence>
<protein>
    <submittedName>
        <fullName evidence="1">Uncharacterized protein</fullName>
    </submittedName>
</protein>
<name>A0A0E9T348_ANGAN</name>
<dbReference type="AlphaFoldDB" id="A0A0E9T348"/>
<dbReference type="EMBL" id="GBXM01060538">
    <property type="protein sequence ID" value="JAH48039.1"/>
    <property type="molecule type" value="Transcribed_RNA"/>
</dbReference>
<accession>A0A0E9T348</accession>
<evidence type="ECO:0000313" key="1">
    <source>
        <dbReference type="EMBL" id="JAH48039.1"/>
    </source>
</evidence>
<reference evidence="1" key="2">
    <citation type="journal article" date="2015" name="Fish Shellfish Immunol.">
        <title>Early steps in the European eel (Anguilla anguilla)-Vibrio vulnificus interaction in the gills: Role of the RtxA13 toxin.</title>
        <authorList>
            <person name="Callol A."/>
            <person name="Pajuelo D."/>
            <person name="Ebbesson L."/>
            <person name="Teles M."/>
            <person name="MacKenzie S."/>
            <person name="Amaro C."/>
        </authorList>
    </citation>
    <scope>NUCLEOTIDE SEQUENCE</scope>
</reference>